<dbReference type="AlphaFoldDB" id="A0A5R9GH91"/>
<dbReference type="EMBL" id="VBRY01000011">
    <property type="protein sequence ID" value="TLS66186.1"/>
    <property type="molecule type" value="Genomic_DNA"/>
</dbReference>
<gene>
    <name evidence="3" type="ORF">FEF65_11390</name>
</gene>
<sequence length="1012" mass="114951">MTTLQDLGLAYRKAKVDLYYSSHPSLNAIADYEENLHSNLSELQKKIDGEDESWVTQADFIGSWTLASTSVDMDGWKDHRKGGLIFSSPADEWEYACKDLADTKASKKPKAEFRVMAKCSLSFHVLSTLWMMEVGHLFDAKLTDCSYGNRLRRTQDGKRINPLSLGSFKPYLKPFRDWRDNGIAAMRDALNADRKIVALTADVSSFYHELNPDFMLAPSFIENVLGLELSEEHLKLNRLFISALKAWSANTPLKRGLPVGLPASAVVANIALVELDRCIEQEVAPIYYGRYVDDILLVMENGADFGSTVQLWEWLFARADGKLGWVEENKGNNVCFKPDYLNQGDGKSRIHFANGKNKVFILEGESGKTMVDAIAHQIHERASEWRAMPRLPQSAEHVGTDLLAASQSDGEAADNLRKADALTMRRAGFAIKLRDFEAYERDLLPEAWAEHRRAFIRAFTQHVVVLPRFFDLAIYLPRVIRLITACEDFSELRRVLEALEKLCKQVEDQCTVGIKAWPEGEEKPSATEMIKRWQEQLFSSIHESISAAFLPRLSKVGKQAWQEHMADFIPSISLYNLISWPVSAKGFQTKQARLYSFDLAHMPFRFIGLPKEMVAQRGIPAKKAITNYIKTTDFLPDDLLIGAIHLAEWIRFKQLPNGLVFSTRPFNLPELFILNRNPYAESEQEEMRKVVLAVRGFELSGKSPCFDKSNRVLNIPIDASTQKFTIAVSSWQTQLNSWAASVKRMPDPDVDRYSRLCRLLDGVIAQPRNSRYLVLPELALPAHWFIRIARKLQGRGISLITGVEYLHASKGRVRNQVWAALSHDGLGFPSLMIYRQDKQRPALHEEQELHRMAGLELRPDKEWKKPPIIQHGGFRFALLICSELTNISYRADLCGKVDALFVPEWNPDTETFNALVESASLDMHAYIIQCNDRQYGDSRIRAPFKDSWKRDVLRVKGGVTDYCVIGEIDVQSLREFQSSHRSPDKPYKPVPDGFNDAMDYNRKVLPAGGNES</sequence>
<dbReference type="Proteomes" id="UP000306585">
    <property type="component" value="Unassembled WGS sequence"/>
</dbReference>
<protein>
    <submittedName>
        <fullName evidence="3">Reverse transcriptase</fullName>
    </submittedName>
</protein>
<name>A0A5R9GH91_9PROT</name>
<keyword evidence="3" id="KW-0548">Nucleotidyltransferase</keyword>
<comment type="caution">
    <text evidence="3">The sequence shown here is derived from an EMBL/GenBank/DDBJ whole genome shotgun (WGS) entry which is preliminary data.</text>
</comment>
<feature type="domain" description="Reverse transcriptase" evidence="2">
    <location>
        <begin position="186"/>
        <end position="304"/>
    </location>
</feature>
<evidence type="ECO:0000256" key="1">
    <source>
        <dbReference type="SAM" id="MobiDB-lite"/>
    </source>
</evidence>
<dbReference type="InterPro" id="IPR000477">
    <property type="entry name" value="RT_dom"/>
</dbReference>
<feature type="region of interest" description="Disordered" evidence="1">
    <location>
        <begin position="976"/>
        <end position="1012"/>
    </location>
</feature>
<accession>A0A5R9GH91</accession>
<proteinExistence type="predicted"/>
<feature type="compositionally biased region" description="Basic and acidic residues" evidence="1">
    <location>
        <begin position="977"/>
        <end position="987"/>
    </location>
</feature>
<evidence type="ECO:0000313" key="4">
    <source>
        <dbReference type="Proteomes" id="UP000306585"/>
    </source>
</evidence>
<reference evidence="3 4" key="1">
    <citation type="journal article" date="2019" name="Appl. Environ. Microbiol.">
        <title>Environmental Evidence and Genomic Insight of Iron-oxidizing Bacteria Preference Towards More Corrosion Resistant Stainless Steel at Higher Salinities.</title>
        <authorList>
            <person name="Garrison C.E."/>
            <person name="Price K.A."/>
            <person name="Field E.K."/>
        </authorList>
    </citation>
    <scope>NUCLEOTIDE SEQUENCE [LARGE SCALE GENOMIC DNA]</scope>
    <source>
        <strain evidence="3 4">P3</strain>
    </source>
</reference>
<evidence type="ECO:0000313" key="3">
    <source>
        <dbReference type="EMBL" id="TLS66186.1"/>
    </source>
</evidence>
<dbReference type="RefSeq" id="WP_138239942.1">
    <property type="nucleotide sequence ID" value="NZ_VBRY01000011.1"/>
</dbReference>
<keyword evidence="3" id="KW-0808">Transferase</keyword>
<keyword evidence="3" id="KW-0695">RNA-directed DNA polymerase</keyword>
<dbReference type="SUPFAM" id="SSF56317">
    <property type="entry name" value="Carbon-nitrogen hydrolase"/>
    <property type="match status" value="1"/>
</dbReference>
<keyword evidence="4" id="KW-1185">Reference proteome</keyword>
<dbReference type="CDD" id="cd01646">
    <property type="entry name" value="RT_Bac_retron_I"/>
    <property type="match status" value="1"/>
</dbReference>
<organism evidence="3 4">
    <name type="scientific">Mariprofundus erugo</name>
    <dbReference type="NCBI Taxonomy" id="2528639"/>
    <lineage>
        <taxon>Bacteria</taxon>
        <taxon>Pseudomonadati</taxon>
        <taxon>Pseudomonadota</taxon>
        <taxon>Candidatius Mariprofundia</taxon>
        <taxon>Mariprofundales</taxon>
        <taxon>Mariprofundaceae</taxon>
        <taxon>Mariprofundus</taxon>
    </lineage>
</organism>
<dbReference type="InterPro" id="IPR036526">
    <property type="entry name" value="C-N_Hydrolase_sf"/>
</dbReference>
<evidence type="ECO:0000259" key="2">
    <source>
        <dbReference type="Pfam" id="PF00078"/>
    </source>
</evidence>
<dbReference type="Pfam" id="PF00078">
    <property type="entry name" value="RVT_1"/>
    <property type="match status" value="1"/>
</dbReference>
<dbReference type="GO" id="GO:0003964">
    <property type="term" value="F:RNA-directed DNA polymerase activity"/>
    <property type="evidence" value="ECO:0007669"/>
    <property type="project" value="UniProtKB-KW"/>
</dbReference>
<dbReference type="Gene3D" id="3.60.110.10">
    <property type="entry name" value="Carbon-nitrogen hydrolase"/>
    <property type="match status" value="1"/>
</dbReference>